<protein>
    <recommendedName>
        <fullName evidence="4">Glycine zipper family protein</fullName>
    </recommendedName>
</protein>
<dbReference type="EMBL" id="JAXOTW010000020">
    <property type="protein sequence ID" value="MDZ5479642.1"/>
    <property type="molecule type" value="Genomic_DNA"/>
</dbReference>
<evidence type="ECO:0000256" key="1">
    <source>
        <dbReference type="SAM" id="Phobius"/>
    </source>
</evidence>
<keyword evidence="1" id="KW-0472">Membrane</keyword>
<evidence type="ECO:0000313" key="2">
    <source>
        <dbReference type="EMBL" id="MDZ5479642.1"/>
    </source>
</evidence>
<evidence type="ECO:0008006" key="4">
    <source>
        <dbReference type="Google" id="ProtNLM"/>
    </source>
</evidence>
<proteinExistence type="predicted"/>
<accession>A0AAW9JTK1</accession>
<dbReference type="Proteomes" id="UP001292252">
    <property type="component" value="Unassembled WGS sequence"/>
</dbReference>
<feature type="transmembrane region" description="Helical" evidence="1">
    <location>
        <begin position="6"/>
        <end position="36"/>
    </location>
</feature>
<sequence>MNSESFAFALGLAVVFGLLYSSIVAAIIGGAAGFIIGKYSKKQK</sequence>
<dbReference type="RefSeq" id="WP_275893569.1">
    <property type="nucleotide sequence ID" value="NZ_CP185990.1"/>
</dbReference>
<dbReference type="AlphaFoldDB" id="A0AAW9JTK1"/>
<keyword evidence="1" id="KW-0812">Transmembrane</keyword>
<reference evidence="2" key="1">
    <citation type="submission" date="2023-12" db="EMBL/GenBank/DDBJ databases">
        <title>Genome sequence of Bacillus thuringiensis strain SS10.</title>
        <authorList>
            <person name="Rouis S."/>
        </authorList>
    </citation>
    <scope>NUCLEOTIDE SEQUENCE</scope>
    <source>
        <strain evidence="2">SS10</strain>
    </source>
</reference>
<gene>
    <name evidence="2" type="ORF">U2F49_25915</name>
</gene>
<comment type="caution">
    <text evidence="2">The sequence shown here is derived from an EMBL/GenBank/DDBJ whole genome shotgun (WGS) entry which is preliminary data.</text>
</comment>
<organism evidence="2 3">
    <name type="scientific">Bacillus thuringiensis</name>
    <dbReference type="NCBI Taxonomy" id="1428"/>
    <lineage>
        <taxon>Bacteria</taxon>
        <taxon>Bacillati</taxon>
        <taxon>Bacillota</taxon>
        <taxon>Bacilli</taxon>
        <taxon>Bacillales</taxon>
        <taxon>Bacillaceae</taxon>
        <taxon>Bacillus</taxon>
        <taxon>Bacillus cereus group</taxon>
    </lineage>
</organism>
<name>A0AAW9JTK1_BACTU</name>
<keyword evidence="1" id="KW-1133">Transmembrane helix</keyword>
<evidence type="ECO:0000313" key="3">
    <source>
        <dbReference type="Proteomes" id="UP001292252"/>
    </source>
</evidence>